<dbReference type="GO" id="GO:0000160">
    <property type="term" value="P:phosphorelay signal transduction system"/>
    <property type="evidence" value="ECO:0007669"/>
    <property type="project" value="UniProtKB-KW"/>
</dbReference>
<evidence type="ECO:0000313" key="7">
    <source>
        <dbReference type="Proteomes" id="UP000239532"/>
    </source>
</evidence>
<dbReference type="Gene3D" id="2.40.50.1020">
    <property type="entry name" value="LytTr DNA-binding domain"/>
    <property type="match status" value="1"/>
</dbReference>
<dbReference type="CDD" id="cd17534">
    <property type="entry name" value="REC_DC-like"/>
    <property type="match status" value="1"/>
</dbReference>
<dbReference type="InterPro" id="IPR011006">
    <property type="entry name" value="CheY-like_superfamily"/>
</dbReference>
<protein>
    <recommendedName>
        <fullName evidence="8">DNA-binding response regulator</fullName>
    </recommendedName>
</protein>
<feature type="modified residue" description="4-aspartylphosphate" evidence="3">
    <location>
        <position position="53"/>
    </location>
</feature>
<keyword evidence="2" id="KW-0902">Two-component regulatory system</keyword>
<dbReference type="GO" id="GO:0003677">
    <property type="term" value="F:DNA binding"/>
    <property type="evidence" value="ECO:0007669"/>
    <property type="project" value="InterPro"/>
</dbReference>
<dbReference type="EMBL" id="MQUC01000003">
    <property type="protein sequence ID" value="PRP65816.1"/>
    <property type="molecule type" value="Genomic_DNA"/>
</dbReference>
<dbReference type="Proteomes" id="UP000239532">
    <property type="component" value="Unassembled WGS sequence"/>
</dbReference>
<dbReference type="PROSITE" id="PS50930">
    <property type="entry name" value="HTH_LYTTR"/>
    <property type="match status" value="1"/>
</dbReference>
<dbReference type="PANTHER" id="PTHR44591:SF14">
    <property type="entry name" value="PROTEIN PILG"/>
    <property type="match status" value="1"/>
</dbReference>
<dbReference type="AlphaFoldDB" id="A0A2S9WR99"/>
<dbReference type="PANTHER" id="PTHR44591">
    <property type="entry name" value="STRESS RESPONSE REGULATOR PROTEIN 1"/>
    <property type="match status" value="1"/>
</dbReference>
<dbReference type="Gene3D" id="3.40.50.2300">
    <property type="match status" value="1"/>
</dbReference>
<feature type="domain" description="HTH LytTR-type" evidence="5">
    <location>
        <begin position="128"/>
        <end position="201"/>
    </location>
</feature>
<dbReference type="SMART" id="SM00850">
    <property type="entry name" value="LytTR"/>
    <property type="match status" value="1"/>
</dbReference>
<dbReference type="InterPro" id="IPR050595">
    <property type="entry name" value="Bact_response_regulator"/>
</dbReference>
<evidence type="ECO:0000313" key="6">
    <source>
        <dbReference type="EMBL" id="PRP65816.1"/>
    </source>
</evidence>
<dbReference type="OrthoDB" id="2962330at2"/>
<dbReference type="Pfam" id="PF00072">
    <property type="entry name" value="Response_reg"/>
    <property type="match status" value="1"/>
</dbReference>
<dbReference type="RefSeq" id="WP_105981683.1">
    <property type="nucleotide sequence ID" value="NZ_MQUC01000003.1"/>
</dbReference>
<evidence type="ECO:0008006" key="8">
    <source>
        <dbReference type="Google" id="ProtNLM"/>
    </source>
</evidence>
<evidence type="ECO:0000259" key="5">
    <source>
        <dbReference type="PROSITE" id="PS50930"/>
    </source>
</evidence>
<evidence type="ECO:0000256" key="3">
    <source>
        <dbReference type="PROSITE-ProRule" id="PRU00169"/>
    </source>
</evidence>
<dbReference type="SMART" id="SM00448">
    <property type="entry name" value="REC"/>
    <property type="match status" value="1"/>
</dbReference>
<gene>
    <name evidence="6" type="ORF">BST86_01280</name>
</gene>
<feature type="domain" description="Response regulatory" evidence="4">
    <location>
        <begin position="3"/>
        <end position="118"/>
    </location>
</feature>
<keyword evidence="1 3" id="KW-0597">Phosphoprotein</keyword>
<dbReference type="Pfam" id="PF04397">
    <property type="entry name" value="LytTR"/>
    <property type="match status" value="1"/>
</dbReference>
<keyword evidence="7" id="KW-1185">Reference proteome</keyword>
<dbReference type="InterPro" id="IPR007492">
    <property type="entry name" value="LytTR_DNA-bd_dom"/>
</dbReference>
<dbReference type="PROSITE" id="PS50110">
    <property type="entry name" value="RESPONSE_REGULATORY"/>
    <property type="match status" value="1"/>
</dbReference>
<reference evidence="6 7" key="1">
    <citation type="submission" date="2016-11" db="EMBL/GenBank/DDBJ databases">
        <title>Trade-off between light-utilization and light-protection in marine flavobacteria.</title>
        <authorList>
            <person name="Kumagai Y."/>
        </authorList>
    </citation>
    <scope>NUCLEOTIDE SEQUENCE [LARGE SCALE GENOMIC DNA]</scope>
    <source>
        <strain evidence="6 7">JCM 17109</strain>
    </source>
</reference>
<dbReference type="SUPFAM" id="SSF52172">
    <property type="entry name" value="CheY-like"/>
    <property type="match status" value="1"/>
</dbReference>
<accession>A0A2S9WR99</accession>
<sequence length="225" mass="25519">MKRILIVEDELMIAGNLERILSKGGYQVSAIAIDYEQAERQLKTHVFDLALLDVSLSGKKSGVDVAKLINEEYGIPFMYITSYTDPKTIAELKSTQPAGYISKPVQAATLTTNIDLLFARLDHHNDEVTVQVGNGIHQYHLDAIYYAQADHVYTEVFHDQGSDVLRISLQAFQDQFPDNELIRINRSVAVCRRAVVKVDKTTVYLQDTCFRISRTLVDEVLEHFR</sequence>
<evidence type="ECO:0000259" key="4">
    <source>
        <dbReference type="PROSITE" id="PS50110"/>
    </source>
</evidence>
<proteinExistence type="predicted"/>
<dbReference type="InterPro" id="IPR001789">
    <property type="entry name" value="Sig_transdc_resp-reg_receiver"/>
</dbReference>
<organism evidence="6 7">
    <name type="scientific">Nonlabens agnitus</name>
    <dbReference type="NCBI Taxonomy" id="870484"/>
    <lineage>
        <taxon>Bacteria</taxon>
        <taxon>Pseudomonadati</taxon>
        <taxon>Bacteroidota</taxon>
        <taxon>Flavobacteriia</taxon>
        <taxon>Flavobacteriales</taxon>
        <taxon>Flavobacteriaceae</taxon>
        <taxon>Nonlabens</taxon>
    </lineage>
</organism>
<evidence type="ECO:0000256" key="2">
    <source>
        <dbReference type="ARBA" id="ARBA00023012"/>
    </source>
</evidence>
<evidence type="ECO:0000256" key="1">
    <source>
        <dbReference type="ARBA" id="ARBA00022553"/>
    </source>
</evidence>
<name>A0A2S9WR99_9FLAO</name>
<comment type="caution">
    <text evidence="6">The sequence shown here is derived from an EMBL/GenBank/DDBJ whole genome shotgun (WGS) entry which is preliminary data.</text>
</comment>